<keyword evidence="2" id="KW-1185">Reference proteome</keyword>
<evidence type="ECO:0000313" key="2">
    <source>
        <dbReference type="Proteomes" id="UP000007431"/>
    </source>
</evidence>
<gene>
    <name evidence="1" type="ORF">SCHCODRAFT_104479</name>
</gene>
<feature type="non-terminal residue" evidence="1">
    <location>
        <position position="504"/>
    </location>
</feature>
<accession>D8PKM0</accession>
<evidence type="ECO:0000313" key="1">
    <source>
        <dbReference type="EMBL" id="EFJ04001.1"/>
    </source>
</evidence>
<dbReference type="InParanoid" id="D8PKM0"/>
<evidence type="ECO:0008006" key="3">
    <source>
        <dbReference type="Google" id="ProtNLM"/>
    </source>
</evidence>
<organism evidence="2">
    <name type="scientific">Schizophyllum commune (strain H4-8 / FGSC 9210)</name>
    <name type="common">Split gill fungus</name>
    <dbReference type="NCBI Taxonomy" id="578458"/>
    <lineage>
        <taxon>Eukaryota</taxon>
        <taxon>Fungi</taxon>
        <taxon>Dikarya</taxon>
        <taxon>Basidiomycota</taxon>
        <taxon>Agaricomycotina</taxon>
        <taxon>Agaricomycetes</taxon>
        <taxon>Agaricomycetidae</taxon>
        <taxon>Agaricales</taxon>
        <taxon>Schizophyllaceae</taxon>
        <taxon>Schizophyllum</taxon>
    </lineage>
</organism>
<dbReference type="OrthoDB" id="3025967at2759"/>
<dbReference type="GeneID" id="9594851"/>
<dbReference type="AlphaFoldDB" id="D8PKM0"/>
<dbReference type="HOGENOM" id="CLU_540957_0_0_1"/>
<dbReference type="EMBL" id="GL377302">
    <property type="protein sequence ID" value="EFJ04001.1"/>
    <property type="molecule type" value="Genomic_DNA"/>
</dbReference>
<sequence>MDHTKAHSTLCARCLRPLPDSVETPPSVWTQLRSGWLPSSHVEVETFRATVSDTRRRILAVDEELAALSVRLARLGDVKAALQRNLDAHQALLAPIRRLPVEIVMEIFRFASQDAKDFMQRWPTILSVSSVTKVWRDIAISMSRIWAALPLNSIQGALRRWSVPRQGSAVSRARIYLSRIGNATLSDSLVFTTRPASALELFKEAMVNSDAIRALHIRECGFFEIFGNRSLPRLVTVFGDVRALSSSGPDEHCVFMRVPRLSRLHLTNVRELPQEHKLQLPWSQIHVLSTKTMTNAYALDAIVAKCPNLRSWRHREYDDDSLDGPSSPTTSHLRLEQLQVLRVDSDDICDWQHKWLFDHLTTPKLGRLFVNWVDWPVNTPKDGVARSPSSCPLAKFLARSNGVRTLLLKNSSKLEQEYVLSREAPSSIVNLSISGAENVPLVPSSVTSLRATEVLPALRRLILKGVKLDKGPRDIIAEMGAERARKNAPLATLDVNGDLDLAER</sequence>
<dbReference type="VEuPathDB" id="FungiDB:SCHCODRAFT_02744006"/>
<proteinExistence type="predicted"/>
<dbReference type="OMA" id="TFIHVEN"/>
<name>D8PKM0_SCHCM</name>
<protein>
    <recommendedName>
        <fullName evidence="3">F-box domain-containing protein</fullName>
    </recommendedName>
</protein>
<dbReference type="RefSeq" id="XP_003038903.1">
    <property type="nucleotide sequence ID" value="XM_003038857.1"/>
</dbReference>
<dbReference type="Proteomes" id="UP000007431">
    <property type="component" value="Unassembled WGS sequence"/>
</dbReference>
<reference evidence="1 2" key="1">
    <citation type="journal article" date="2010" name="Nat. Biotechnol.">
        <title>Genome sequence of the model mushroom Schizophyllum commune.</title>
        <authorList>
            <person name="Ohm R.A."/>
            <person name="de Jong J.F."/>
            <person name="Lugones L.G."/>
            <person name="Aerts A."/>
            <person name="Kothe E."/>
            <person name="Stajich J.E."/>
            <person name="de Vries R.P."/>
            <person name="Record E."/>
            <person name="Levasseur A."/>
            <person name="Baker S.E."/>
            <person name="Bartholomew K.A."/>
            <person name="Coutinho P.M."/>
            <person name="Erdmann S."/>
            <person name="Fowler T.J."/>
            <person name="Gathman A.C."/>
            <person name="Lombard V."/>
            <person name="Henrissat B."/>
            <person name="Knabe N."/>
            <person name="Kuees U."/>
            <person name="Lilly W.W."/>
            <person name="Lindquist E."/>
            <person name="Lucas S."/>
            <person name="Magnuson J.K."/>
            <person name="Piumi F."/>
            <person name="Raudaskoski M."/>
            <person name="Salamov A."/>
            <person name="Schmutz J."/>
            <person name="Schwarze F.W.M.R."/>
            <person name="vanKuyk P.A."/>
            <person name="Horton J.S."/>
            <person name="Grigoriev I.V."/>
            <person name="Woesten H.A.B."/>
        </authorList>
    </citation>
    <scope>NUCLEOTIDE SEQUENCE [LARGE SCALE GENOMIC DNA]</scope>
    <source>
        <strain evidence="2">H4-8 / FGSC 9210</strain>
    </source>
</reference>
<dbReference type="KEGG" id="scm:SCHCO_02744006"/>